<evidence type="ECO:0000256" key="3">
    <source>
        <dbReference type="ARBA" id="ARBA00022989"/>
    </source>
</evidence>
<sequence>MVQVLLTVFLVSMLAIVLARRFSGAAQTPTPREAIERNTEYREQAAGHAADIRLALRQQAAHAQQLTQQEKAKTPSEPATPLTIAPPLPPEYSKLLTTSRPLGQLSDEQKLSLERAKATLNDDTEMAVYEIEDRRALENHLGTHTGDKLYLPNLTPLPIATATAPTDPHPHTTLQHLISQPNTSFPAVSHDQRWLQRQSEYTSSQPLFPTVSSSPYLLMMGEPIPAVTLQKINSDLPGTVRAMVTRDMYDSIRGHFKVIPRGTILIGLSNADVSVGQNRLLIAFNRINFPSGAYLDISGVPATERSGDAGLDAHVNNHFLRQFGQAFLVAGIASWAGRQQSAPPNMTINLTGTTLPSTFSQAAAQTLSEVVRRMLDRHQNIKPTLTLPAGEKITIIVARDMVLPPAVVSNYESTL</sequence>
<dbReference type="Gene3D" id="2.40.128.260">
    <property type="entry name" value="Type IV secretion system, VirB10/TraB/TrbI"/>
    <property type="match status" value="1"/>
</dbReference>
<evidence type="ECO:0000256" key="5">
    <source>
        <dbReference type="SAM" id="MobiDB-lite"/>
    </source>
</evidence>
<evidence type="ECO:0000313" key="7">
    <source>
        <dbReference type="EMBL" id="KAG0322672.1"/>
    </source>
</evidence>
<feature type="region of interest" description="Disordered" evidence="5">
    <location>
        <begin position="62"/>
        <end position="93"/>
    </location>
</feature>
<name>A0A9P6RL01_9FUNG</name>
<dbReference type="AlphaFoldDB" id="A0A9P6RL01"/>
<evidence type="ECO:0000256" key="2">
    <source>
        <dbReference type="ARBA" id="ARBA00022692"/>
    </source>
</evidence>
<evidence type="ECO:0000256" key="6">
    <source>
        <dbReference type="SAM" id="SignalP"/>
    </source>
</evidence>
<dbReference type="OrthoDB" id="10266521at2759"/>
<comment type="subcellular location">
    <subcellularLocation>
        <location evidence="1">Membrane</location>
        <topology evidence="1">Single-pass membrane protein</topology>
    </subcellularLocation>
</comment>
<keyword evidence="2" id="KW-0812">Transmembrane</keyword>
<dbReference type="InterPro" id="IPR042217">
    <property type="entry name" value="T4SS_VirB10/TrbI"/>
</dbReference>
<feature type="chain" id="PRO_5040372883" evidence="6">
    <location>
        <begin position="20"/>
        <end position="415"/>
    </location>
</feature>
<keyword evidence="4" id="KW-0472">Membrane</keyword>
<dbReference type="Pfam" id="PF03743">
    <property type="entry name" value="TrbI"/>
    <property type="match status" value="1"/>
</dbReference>
<proteinExistence type="predicted"/>
<keyword evidence="8" id="KW-1185">Reference proteome</keyword>
<evidence type="ECO:0000256" key="4">
    <source>
        <dbReference type="ARBA" id="ARBA00023136"/>
    </source>
</evidence>
<keyword evidence="6" id="KW-0732">Signal</keyword>
<evidence type="ECO:0000256" key="1">
    <source>
        <dbReference type="ARBA" id="ARBA00004167"/>
    </source>
</evidence>
<dbReference type="GO" id="GO:0016020">
    <property type="term" value="C:membrane"/>
    <property type="evidence" value="ECO:0007669"/>
    <property type="project" value="UniProtKB-SubCell"/>
</dbReference>
<feature type="signal peptide" evidence="6">
    <location>
        <begin position="1"/>
        <end position="19"/>
    </location>
</feature>
<keyword evidence="3" id="KW-1133">Transmembrane helix</keyword>
<dbReference type="Proteomes" id="UP000823405">
    <property type="component" value="Unassembled WGS sequence"/>
</dbReference>
<dbReference type="CDD" id="cd16429">
    <property type="entry name" value="VirB10"/>
    <property type="match status" value="1"/>
</dbReference>
<dbReference type="InterPro" id="IPR005498">
    <property type="entry name" value="T4SS_VirB10/TraB/TrbI"/>
</dbReference>
<protein>
    <submittedName>
        <fullName evidence="7">Protein virB10</fullName>
    </submittedName>
</protein>
<accession>A0A9P6RL01</accession>
<dbReference type="EMBL" id="JAAAIN010000023">
    <property type="protein sequence ID" value="KAG0322672.1"/>
    <property type="molecule type" value="Genomic_DNA"/>
</dbReference>
<reference evidence="7" key="1">
    <citation type="journal article" date="2020" name="Fungal Divers.">
        <title>Resolving the Mortierellaceae phylogeny through synthesis of multi-gene phylogenetics and phylogenomics.</title>
        <authorList>
            <person name="Vandepol N."/>
            <person name="Liber J."/>
            <person name="Desiro A."/>
            <person name="Na H."/>
            <person name="Kennedy M."/>
            <person name="Barry K."/>
            <person name="Grigoriev I.V."/>
            <person name="Miller A.N."/>
            <person name="O'Donnell K."/>
            <person name="Stajich J.E."/>
            <person name="Bonito G."/>
        </authorList>
    </citation>
    <scope>NUCLEOTIDE SEQUENCE</scope>
    <source>
        <strain evidence="7">NVP60</strain>
    </source>
</reference>
<evidence type="ECO:0000313" key="8">
    <source>
        <dbReference type="Proteomes" id="UP000823405"/>
    </source>
</evidence>
<comment type="caution">
    <text evidence="7">The sequence shown here is derived from an EMBL/GenBank/DDBJ whole genome shotgun (WGS) entry which is preliminary data.</text>
</comment>
<gene>
    <name evidence="7" type="primary">VIRB10</name>
    <name evidence="7" type="ORF">BGZ97_005005</name>
</gene>
<organism evidence="7 8">
    <name type="scientific">Linnemannia gamsii</name>
    <dbReference type="NCBI Taxonomy" id="64522"/>
    <lineage>
        <taxon>Eukaryota</taxon>
        <taxon>Fungi</taxon>
        <taxon>Fungi incertae sedis</taxon>
        <taxon>Mucoromycota</taxon>
        <taxon>Mortierellomycotina</taxon>
        <taxon>Mortierellomycetes</taxon>
        <taxon>Mortierellales</taxon>
        <taxon>Mortierellaceae</taxon>
        <taxon>Linnemannia</taxon>
    </lineage>
</organism>